<evidence type="ECO:0000313" key="3">
    <source>
        <dbReference type="EMBL" id="EDQ99909.1"/>
    </source>
</evidence>
<organism evidence="4">
    <name type="scientific">Laccaria bicolor (strain S238N-H82 / ATCC MYA-4686)</name>
    <name type="common">Bicoloured deceiver</name>
    <name type="synonym">Laccaria laccata var. bicolor</name>
    <dbReference type="NCBI Taxonomy" id="486041"/>
    <lineage>
        <taxon>Eukaryota</taxon>
        <taxon>Fungi</taxon>
        <taxon>Dikarya</taxon>
        <taxon>Basidiomycota</taxon>
        <taxon>Agaricomycotina</taxon>
        <taxon>Agaricomycetes</taxon>
        <taxon>Agaricomycetidae</taxon>
        <taxon>Agaricales</taxon>
        <taxon>Agaricineae</taxon>
        <taxon>Hydnangiaceae</taxon>
        <taxon>Laccaria</taxon>
    </lineage>
</organism>
<dbReference type="KEGG" id="lbc:LACBIDRAFT_334665"/>
<dbReference type="InterPro" id="IPR006073">
    <property type="entry name" value="GTP-bd"/>
</dbReference>
<feature type="coiled-coil region" evidence="1">
    <location>
        <begin position="394"/>
        <end position="421"/>
    </location>
</feature>
<dbReference type="Pfam" id="PF01926">
    <property type="entry name" value="MMR_HSR1"/>
    <property type="match status" value="1"/>
</dbReference>
<dbReference type="PANTHER" id="PTHR32046:SF11">
    <property type="entry name" value="IMMUNE-ASSOCIATED NUCLEOTIDE-BINDING PROTEIN 10-LIKE"/>
    <property type="match status" value="1"/>
</dbReference>
<dbReference type="Gene3D" id="3.40.50.300">
    <property type="entry name" value="P-loop containing nucleotide triphosphate hydrolases"/>
    <property type="match status" value="1"/>
</dbReference>
<dbReference type="InParanoid" id="B0DZW4"/>
<dbReference type="GO" id="GO:0005525">
    <property type="term" value="F:GTP binding"/>
    <property type="evidence" value="ECO:0007669"/>
    <property type="project" value="InterPro"/>
</dbReference>
<dbReference type="InterPro" id="IPR027417">
    <property type="entry name" value="P-loop_NTPase"/>
</dbReference>
<feature type="domain" description="G" evidence="2">
    <location>
        <begin position="27"/>
        <end position="135"/>
    </location>
</feature>
<dbReference type="HOGENOM" id="CLU_020040_1_0_1"/>
<reference evidence="3 4" key="1">
    <citation type="journal article" date="2008" name="Nature">
        <title>The genome of Laccaria bicolor provides insights into mycorrhizal symbiosis.</title>
        <authorList>
            <person name="Martin F."/>
            <person name="Aerts A."/>
            <person name="Ahren D."/>
            <person name="Brun A."/>
            <person name="Danchin E.G.J."/>
            <person name="Duchaussoy F."/>
            <person name="Gibon J."/>
            <person name="Kohler A."/>
            <person name="Lindquist E."/>
            <person name="Pereda V."/>
            <person name="Salamov A."/>
            <person name="Shapiro H.J."/>
            <person name="Wuyts J."/>
            <person name="Blaudez D."/>
            <person name="Buee M."/>
            <person name="Brokstein P."/>
            <person name="Canbaeck B."/>
            <person name="Cohen D."/>
            <person name="Courty P.E."/>
            <person name="Coutinho P.M."/>
            <person name="Delaruelle C."/>
            <person name="Detter J.C."/>
            <person name="Deveau A."/>
            <person name="DiFazio S."/>
            <person name="Duplessis S."/>
            <person name="Fraissinet-Tachet L."/>
            <person name="Lucic E."/>
            <person name="Frey-Klett P."/>
            <person name="Fourrey C."/>
            <person name="Feussner I."/>
            <person name="Gay G."/>
            <person name="Grimwood J."/>
            <person name="Hoegger P.J."/>
            <person name="Jain P."/>
            <person name="Kilaru S."/>
            <person name="Labbe J."/>
            <person name="Lin Y.C."/>
            <person name="Legue V."/>
            <person name="Le Tacon F."/>
            <person name="Marmeisse R."/>
            <person name="Melayah D."/>
            <person name="Montanini B."/>
            <person name="Muratet M."/>
            <person name="Nehls U."/>
            <person name="Niculita-Hirzel H."/>
            <person name="Oudot-Le Secq M.P."/>
            <person name="Peter M."/>
            <person name="Quesneville H."/>
            <person name="Rajashekar B."/>
            <person name="Reich M."/>
            <person name="Rouhier N."/>
            <person name="Schmutz J."/>
            <person name="Yin T."/>
            <person name="Chalot M."/>
            <person name="Henrissat B."/>
            <person name="Kuees U."/>
            <person name="Lucas S."/>
            <person name="Van de Peer Y."/>
            <person name="Podila G.K."/>
            <person name="Polle A."/>
            <person name="Pukkila P.J."/>
            <person name="Richardson P.M."/>
            <person name="Rouze P."/>
            <person name="Sanders I.R."/>
            <person name="Stajich J.E."/>
            <person name="Tunlid A."/>
            <person name="Tuskan G."/>
            <person name="Grigoriev I.V."/>
        </authorList>
    </citation>
    <scope>NUCLEOTIDE SEQUENCE [LARGE SCALE GENOMIC DNA]</scope>
    <source>
        <strain evidence="4">S238N-H82 / ATCC MYA-4686</strain>
    </source>
</reference>
<dbReference type="GeneID" id="6085113"/>
<keyword evidence="4" id="KW-1185">Reference proteome</keyword>
<evidence type="ECO:0000256" key="1">
    <source>
        <dbReference type="SAM" id="Coils"/>
    </source>
</evidence>
<dbReference type="PANTHER" id="PTHR32046">
    <property type="entry name" value="G DOMAIN-CONTAINING PROTEIN"/>
    <property type="match status" value="1"/>
</dbReference>
<gene>
    <name evidence="3" type="ORF">LACBIDRAFT_334665</name>
</gene>
<accession>B0DZW4</accession>
<dbReference type="AlphaFoldDB" id="B0DZW4"/>
<name>B0DZW4_LACBS</name>
<evidence type="ECO:0000259" key="2">
    <source>
        <dbReference type="Pfam" id="PF01926"/>
    </source>
</evidence>
<protein>
    <submittedName>
        <fullName evidence="3">Predicted protein</fullName>
    </submittedName>
</protein>
<dbReference type="Proteomes" id="UP000001194">
    <property type="component" value="Unassembled WGS sequence"/>
</dbReference>
<dbReference type="SUPFAM" id="SSF52540">
    <property type="entry name" value="P-loop containing nucleoside triphosphate hydrolases"/>
    <property type="match status" value="1"/>
</dbReference>
<dbReference type="OrthoDB" id="2611327at2759"/>
<evidence type="ECO:0000313" key="4">
    <source>
        <dbReference type="Proteomes" id="UP000001194"/>
    </source>
</evidence>
<sequence>MSAPANTVELLAKGIVNFTRGKKSITILLVGETGTGRTSLLALLINVLAGRSLAEYDLQPYDLKNEMGVSDTQTQTIHAKLYEFYSLNGVKIAVLDTPGFADTRGLQRDKQHKDSIVTAIRDHISEVTAVIIVANGTTPRLGCTSDYAISTLTSILPRSLANNISIFFTHVSTPLAWSFDPDILPVELRHTKRFLLENPIAMRKKYLAVAQQEDLELLEELEKAVNQSHRTALKALVNMFNWLDTVQPEPTAEIILLYDQYMKIESDTSTILARMSQVSEKRNKLQNSISSLEAIRLTAKAYENILGVPEAQKRYDEAIWQLNMTEVQISAIQRDIDQITAEIAWSTSNIGTLAERYSELSLSGSFAVQLKKSVKLLEVHLQSTLAKGGDAETIKQIQASLEQLKTKLALLEQAAVAAKQKISNHAG</sequence>
<proteinExistence type="predicted"/>
<dbReference type="RefSeq" id="XP_001889452.1">
    <property type="nucleotide sequence ID" value="XM_001889417.1"/>
</dbReference>
<keyword evidence="1" id="KW-0175">Coiled coil</keyword>
<dbReference type="EMBL" id="DS547157">
    <property type="protein sequence ID" value="EDQ99909.1"/>
    <property type="molecule type" value="Genomic_DNA"/>
</dbReference>